<dbReference type="InParanoid" id="D4H8B7"/>
<keyword evidence="4" id="KW-0346">Stress response</keyword>
<dbReference type="InterPro" id="IPR002068">
    <property type="entry name" value="A-crystallin/Hsp20_dom"/>
</dbReference>
<gene>
    <name evidence="4" type="ordered locus">Dacet_1497</name>
</gene>
<accession>D4H8B7</accession>
<evidence type="ECO:0000259" key="3">
    <source>
        <dbReference type="PROSITE" id="PS01031"/>
    </source>
</evidence>
<reference evidence="4 5" key="1">
    <citation type="journal article" date="2010" name="Stand. Genomic Sci.">
        <title>Complete genome sequence of Denitrovibrio acetiphilus type strain (N2460).</title>
        <authorList>
            <person name="Kiss H."/>
            <person name="Lang E."/>
            <person name="Lapidus A."/>
            <person name="Copeland A."/>
            <person name="Nolan M."/>
            <person name="Glavina Del Rio T."/>
            <person name="Chen F."/>
            <person name="Lucas S."/>
            <person name="Tice H."/>
            <person name="Cheng J.F."/>
            <person name="Han C."/>
            <person name="Goodwin L."/>
            <person name="Pitluck S."/>
            <person name="Liolios K."/>
            <person name="Pati A."/>
            <person name="Ivanova N."/>
            <person name="Mavromatis K."/>
            <person name="Chen A."/>
            <person name="Palaniappan K."/>
            <person name="Land M."/>
            <person name="Hauser L."/>
            <person name="Chang Y.J."/>
            <person name="Jeffries C.D."/>
            <person name="Detter J.C."/>
            <person name="Brettin T."/>
            <person name="Spring S."/>
            <person name="Rohde M."/>
            <person name="Goker M."/>
            <person name="Woyke T."/>
            <person name="Bristow J."/>
            <person name="Eisen J.A."/>
            <person name="Markowitz V."/>
            <person name="Hugenholtz P."/>
            <person name="Kyrpides N.C."/>
            <person name="Klenk H.P."/>
        </authorList>
    </citation>
    <scope>NUCLEOTIDE SEQUENCE [LARGE SCALE GENOMIC DNA]</scope>
    <source>
        <strain evidence="5">DSM 12809 / NBRC 114555 / N2460</strain>
    </source>
</reference>
<dbReference type="Gene3D" id="2.60.40.790">
    <property type="match status" value="1"/>
</dbReference>
<organism evidence="4 5">
    <name type="scientific">Denitrovibrio acetiphilus (strain DSM 12809 / NBRC 114555 / N2460)</name>
    <dbReference type="NCBI Taxonomy" id="522772"/>
    <lineage>
        <taxon>Bacteria</taxon>
        <taxon>Pseudomonadati</taxon>
        <taxon>Deferribacterota</taxon>
        <taxon>Deferribacteres</taxon>
        <taxon>Deferribacterales</taxon>
        <taxon>Geovibrionaceae</taxon>
        <taxon>Denitrovibrio</taxon>
    </lineage>
</organism>
<dbReference type="PROSITE" id="PS01031">
    <property type="entry name" value="SHSP"/>
    <property type="match status" value="1"/>
</dbReference>
<protein>
    <submittedName>
        <fullName evidence="4">Heat shock protein Hsp20</fullName>
    </submittedName>
</protein>
<dbReference type="InterPro" id="IPR008978">
    <property type="entry name" value="HSP20-like_chaperone"/>
</dbReference>
<dbReference type="Pfam" id="PF00011">
    <property type="entry name" value="HSP20"/>
    <property type="match status" value="1"/>
</dbReference>
<dbReference type="PANTHER" id="PTHR11527">
    <property type="entry name" value="HEAT-SHOCK PROTEIN 20 FAMILY MEMBER"/>
    <property type="match status" value="1"/>
</dbReference>
<dbReference type="OrthoDB" id="9811615at2"/>
<dbReference type="CDD" id="cd06464">
    <property type="entry name" value="ACD_sHsps-like"/>
    <property type="match status" value="1"/>
</dbReference>
<evidence type="ECO:0000313" key="4">
    <source>
        <dbReference type="EMBL" id="ADD68266.1"/>
    </source>
</evidence>
<name>D4H8B7_DENA2</name>
<feature type="domain" description="SHSP" evidence="3">
    <location>
        <begin position="68"/>
        <end position="180"/>
    </location>
</feature>
<dbReference type="RefSeq" id="WP_013010781.1">
    <property type="nucleotide sequence ID" value="NC_013943.1"/>
</dbReference>
<dbReference type="eggNOG" id="COG0071">
    <property type="taxonomic scope" value="Bacteria"/>
</dbReference>
<dbReference type="KEGG" id="dap:Dacet_1497"/>
<keyword evidence="5" id="KW-1185">Reference proteome</keyword>
<comment type="similarity">
    <text evidence="1 2">Belongs to the small heat shock protein (HSP20) family.</text>
</comment>
<evidence type="ECO:0000256" key="2">
    <source>
        <dbReference type="RuleBase" id="RU003616"/>
    </source>
</evidence>
<dbReference type="EMBL" id="CP001968">
    <property type="protein sequence ID" value="ADD68266.1"/>
    <property type="molecule type" value="Genomic_DNA"/>
</dbReference>
<sequence length="180" mass="20549">MSIKKLVPWNWFKNEEENDNTVSIRRSEQGSKQQIAVSDPFAVIQKEINNIFNSFGSNIFSRENIFSSPERLLKPNLDISESKKDYSISIEVPGVDEKDISIELSGDSLIISGEKKQETETKENNYHRVERSYGSFRRILSLPQDADPENIKATFKNGILNIKIDRKSLPSSNVKKISIN</sequence>
<dbReference type="PaxDb" id="522772-Dacet_1497"/>
<dbReference type="InterPro" id="IPR031107">
    <property type="entry name" value="Small_HSP"/>
</dbReference>
<proteinExistence type="inferred from homology"/>
<dbReference type="HOGENOM" id="CLU_046737_12_0_0"/>
<evidence type="ECO:0000256" key="1">
    <source>
        <dbReference type="PROSITE-ProRule" id="PRU00285"/>
    </source>
</evidence>
<dbReference type="AlphaFoldDB" id="D4H8B7"/>
<dbReference type="FunCoup" id="D4H8B7">
    <property type="interactions" value="140"/>
</dbReference>
<dbReference type="STRING" id="522772.Dacet_1497"/>
<evidence type="ECO:0000313" key="5">
    <source>
        <dbReference type="Proteomes" id="UP000002012"/>
    </source>
</evidence>
<dbReference type="SUPFAM" id="SSF49764">
    <property type="entry name" value="HSP20-like chaperones"/>
    <property type="match status" value="1"/>
</dbReference>
<dbReference type="Proteomes" id="UP000002012">
    <property type="component" value="Chromosome"/>
</dbReference>